<evidence type="ECO:0000259" key="1">
    <source>
        <dbReference type="Pfam" id="PF12697"/>
    </source>
</evidence>
<dbReference type="SUPFAM" id="SSF53474">
    <property type="entry name" value="alpha/beta-Hydrolases"/>
    <property type="match status" value="1"/>
</dbReference>
<dbReference type="PANTHER" id="PTHR10992">
    <property type="entry name" value="METHYLESTERASE FAMILY MEMBER"/>
    <property type="match status" value="1"/>
</dbReference>
<dbReference type="InterPro" id="IPR045889">
    <property type="entry name" value="MES/HNL"/>
</dbReference>
<protein>
    <submittedName>
        <fullName evidence="2">Alpha/beta hydrolase</fullName>
    </submittedName>
</protein>
<dbReference type="RefSeq" id="WP_241041423.1">
    <property type="nucleotide sequence ID" value="NZ_BAAAJF010000060.1"/>
</dbReference>
<dbReference type="Pfam" id="PF12697">
    <property type="entry name" value="Abhydrolase_6"/>
    <property type="match status" value="1"/>
</dbReference>
<evidence type="ECO:0000313" key="3">
    <source>
        <dbReference type="Proteomes" id="UP001299970"/>
    </source>
</evidence>
<comment type="caution">
    <text evidence="2">The sequence shown here is derived from an EMBL/GenBank/DDBJ whole genome shotgun (WGS) entry which is preliminary data.</text>
</comment>
<dbReference type="GO" id="GO:0016787">
    <property type="term" value="F:hydrolase activity"/>
    <property type="evidence" value="ECO:0007669"/>
    <property type="project" value="UniProtKB-KW"/>
</dbReference>
<dbReference type="InterPro" id="IPR029058">
    <property type="entry name" value="AB_hydrolase_fold"/>
</dbReference>
<reference evidence="2 3" key="1">
    <citation type="submission" date="2022-03" db="EMBL/GenBank/DDBJ databases">
        <title>Pseudonocardia alaer sp. nov., a novel actinomycete isolated from reed forest soil.</title>
        <authorList>
            <person name="Wang L."/>
        </authorList>
    </citation>
    <scope>NUCLEOTIDE SEQUENCE [LARGE SCALE GENOMIC DNA]</scope>
    <source>
        <strain evidence="2 3">Y-16303</strain>
    </source>
</reference>
<dbReference type="Gene3D" id="3.40.50.1820">
    <property type="entry name" value="alpha/beta hydrolase"/>
    <property type="match status" value="1"/>
</dbReference>
<gene>
    <name evidence="2" type="ORF">MMF94_33335</name>
</gene>
<keyword evidence="2" id="KW-0378">Hydrolase</keyword>
<evidence type="ECO:0000313" key="2">
    <source>
        <dbReference type="EMBL" id="MCH6170614.1"/>
    </source>
</evidence>
<dbReference type="InterPro" id="IPR000073">
    <property type="entry name" value="AB_hydrolase_1"/>
</dbReference>
<sequence length="233" mass="25470">MTTFVLVHGGWHGGWCWRRVTPLLLEHGHDVHTPTLTRVGDRAHLATPSIGLGTHVQDVVAVLELDDLRDVVLVGHSAGGAVVRGVAQRCADRLREVVHLDAFVPEPGRSVLDTMSAGRREYFLDMVDDLGRIVHDWDTALDSWAVTDPADRAWVRPRLRPHPIGGLSEPLPHDPVPDLPHRFIHCTVKPGHDSFAGFAAAAADDPKWRLDTIDTGHDAMVTAPSELAALLVT</sequence>
<keyword evidence="3" id="KW-1185">Reference proteome</keyword>
<accession>A0ABS9TPY6</accession>
<dbReference type="EMBL" id="JAKXMK010000035">
    <property type="protein sequence ID" value="MCH6170614.1"/>
    <property type="molecule type" value="Genomic_DNA"/>
</dbReference>
<proteinExistence type="predicted"/>
<name>A0ABS9TPY6_9PSEU</name>
<organism evidence="2 3">
    <name type="scientific">Pseudonocardia alaniniphila</name>
    <dbReference type="NCBI Taxonomy" id="75291"/>
    <lineage>
        <taxon>Bacteria</taxon>
        <taxon>Bacillati</taxon>
        <taxon>Actinomycetota</taxon>
        <taxon>Actinomycetes</taxon>
        <taxon>Pseudonocardiales</taxon>
        <taxon>Pseudonocardiaceae</taxon>
        <taxon>Pseudonocardia</taxon>
    </lineage>
</organism>
<feature type="domain" description="AB hydrolase-1" evidence="1">
    <location>
        <begin position="4"/>
        <end position="229"/>
    </location>
</feature>
<dbReference type="PANTHER" id="PTHR10992:SF1086">
    <property type="entry name" value="AB HYDROLASE-1 DOMAIN-CONTAINING PROTEIN"/>
    <property type="match status" value="1"/>
</dbReference>
<dbReference type="Proteomes" id="UP001299970">
    <property type="component" value="Unassembled WGS sequence"/>
</dbReference>